<dbReference type="EMBL" id="PTJD01000004">
    <property type="protein sequence ID" value="PPK97298.1"/>
    <property type="molecule type" value="Genomic_DNA"/>
</dbReference>
<keyword evidence="2" id="KW-1185">Reference proteome</keyword>
<sequence length="140" mass="14374">MSVSTVATRGTTRAIIPSPRTTARRHHAAGAAIAAAISDSGCIVISTTVSDSGCVVEFYDARSLSRALDVMAGAARAIGEDALASRAAQTGADAWRVTAGPQSWRGEDGDPRQAATRSHTAWKLTIPGDDLAVVATSLLV</sequence>
<dbReference type="Proteomes" id="UP000239485">
    <property type="component" value="Unassembled WGS sequence"/>
</dbReference>
<reference evidence="1 2" key="1">
    <citation type="submission" date="2018-02" db="EMBL/GenBank/DDBJ databases">
        <title>Genomic Encyclopedia of Archaeal and Bacterial Type Strains, Phase II (KMG-II): from individual species to whole genera.</title>
        <authorList>
            <person name="Goeker M."/>
        </authorList>
    </citation>
    <scope>NUCLEOTIDE SEQUENCE [LARGE SCALE GENOMIC DNA]</scope>
    <source>
        <strain evidence="1 2">DSM 22857</strain>
    </source>
</reference>
<dbReference type="AlphaFoldDB" id="A0A2S6ISU0"/>
<dbReference type="OrthoDB" id="5197428at2"/>
<dbReference type="RefSeq" id="WP_104432127.1">
    <property type="nucleotide sequence ID" value="NZ_PTJD01000004.1"/>
</dbReference>
<evidence type="ECO:0000313" key="1">
    <source>
        <dbReference type="EMBL" id="PPK97298.1"/>
    </source>
</evidence>
<name>A0A2S6ISU0_9ACTN</name>
<evidence type="ECO:0000313" key="2">
    <source>
        <dbReference type="Proteomes" id="UP000239485"/>
    </source>
</evidence>
<gene>
    <name evidence="1" type="ORF">CLV92_104117</name>
</gene>
<accession>A0A2S6ISU0</accession>
<comment type="caution">
    <text evidence="1">The sequence shown here is derived from an EMBL/GenBank/DDBJ whole genome shotgun (WGS) entry which is preliminary data.</text>
</comment>
<proteinExistence type="predicted"/>
<protein>
    <submittedName>
        <fullName evidence="1">Uncharacterized protein</fullName>
    </submittedName>
</protein>
<organism evidence="1 2">
    <name type="scientific">Kineococcus xinjiangensis</name>
    <dbReference type="NCBI Taxonomy" id="512762"/>
    <lineage>
        <taxon>Bacteria</taxon>
        <taxon>Bacillati</taxon>
        <taxon>Actinomycetota</taxon>
        <taxon>Actinomycetes</taxon>
        <taxon>Kineosporiales</taxon>
        <taxon>Kineosporiaceae</taxon>
        <taxon>Kineococcus</taxon>
    </lineage>
</organism>